<organism evidence="1 2">
    <name type="scientific">Araneus ventricosus</name>
    <name type="common">Orbweaver spider</name>
    <name type="synonym">Epeira ventricosa</name>
    <dbReference type="NCBI Taxonomy" id="182803"/>
    <lineage>
        <taxon>Eukaryota</taxon>
        <taxon>Metazoa</taxon>
        <taxon>Ecdysozoa</taxon>
        <taxon>Arthropoda</taxon>
        <taxon>Chelicerata</taxon>
        <taxon>Arachnida</taxon>
        <taxon>Araneae</taxon>
        <taxon>Araneomorphae</taxon>
        <taxon>Entelegynae</taxon>
        <taxon>Araneoidea</taxon>
        <taxon>Araneidae</taxon>
        <taxon>Araneus</taxon>
    </lineage>
</organism>
<dbReference type="EMBL" id="BGPR01000707">
    <property type="protein sequence ID" value="GBM32402.1"/>
    <property type="molecule type" value="Genomic_DNA"/>
</dbReference>
<comment type="caution">
    <text evidence="1">The sequence shown here is derived from an EMBL/GenBank/DDBJ whole genome shotgun (WGS) entry which is preliminary data.</text>
</comment>
<gene>
    <name evidence="1" type="ORF">AVEN_239793_1</name>
</gene>
<accession>A0A4Y2ET29</accession>
<evidence type="ECO:0000313" key="2">
    <source>
        <dbReference type="Proteomes" id="UP000499080"/>
    </source>
</evidence>
<sequence length="153" mass="17233">MILATLFSWDVTPVMITGVFNGVIRRLELKFHRQIQLIICLLHFNELSLRHLFQRKSSGPSSYTVDIGRNLNGCEKLPLVAFNNIECELPCIDPTNVSCIQKYLLDICIAISSGVGSSDLAKRQPGTLNLARWLTTANRILRLYISTSDHQMS</sequence>
<name>A0A4Y2ET29_ARAVE</name>
<protein>
    <submittedName>
        <fullName evidence="1">Uncharacterized protein</fullName>
    </submittedName>
</protein>
<dbReference type="PANTHER" id="PTHR46409:SF1">
    <property type="entry name" value="HTH PSQ-TYPE DOMAIN-CONTAINING PROTEIN"/>
    <property type="match status" value="1"/>
</dbReference>
<reference evidence="1 2" key="1">
    <citation type="journal article" date="2019" name="Sci. Rep.">
        <title>Orb-weaving spider Araneus ventricosus genome elucidates the spidroin gene catalogue.</title>
        <authorList>
            <person name="Kono N."/>
            <person name="Nakamura H."/>
            <person name="Ohtoshi R."/>
            <person name="Moran D.A.P."/>
            <person name="Shinohara A."/>
            <person name="Yoshida Y."/>
            <person name="Fujiwara M."/>
            <person name="Mori M."/>
            <person name="Tomita M."/>
            <person name="Arakawa K."/>
        </authorList>
    </citation>
    <scope>NUCLEOTIDE SEQUENCE [LARGE SCALE GENOMIC DNA]</scope>
</reference>
<dbReference type="AlphaFoldDB" id="A0A4Y2ET29"/>
<dbReference type="Proteomes" id="UP000499080">
    <property type="component" value="Unassembled WGS sequence"/>
</dbReference>
<evidence type="ECO:0000313" key="1">
    <source>
        <dbReference type="EMBL" id="GBM32402.1"/>
    </source>
</evidence>
<dbReference type="PANTHER" id="PTHR46409">
    <property type="entry name" value="HTH PSQ-TYPE DOMAIN-CONTAINING PROTEIN"/>
    <property type="match status" value="1"/>
</dbReference>
<proteinExistence type="predicted"/>
<keyword evidence="2" id="KW-1185">Reference proteome</keyword>